<keyword evidence="1" id="KW-1133">Transmembrane helix</keyword>
<feature type="transmembrane region" description="Helical" evidence="1">
    <location>
        <begin position="34"/>
        <end position="55"/>
    </location>
</feature>
<dbReference type="PANTHER" id="PTHR35395">
    <property type="entry name" value="DUF6536 DOMAIN-CONTAINING PROTEIN"/>
    <property type="match status" value="1"/>
</dbReference>
<dbReference type="AlphaFoldDB" id="A0A8J2J668"/>
<sequence>MGISLREQSLSEARFSHSPLNQDVSDDNLDELTLLPLTMVANTPQLILSICYLAYNGLFTRMLAEFEWSKYSVEFRALRVTEPRGSQNSTYRLQLPYRFSIPLMIVSITLHWLYSNCIYVSNYEAYSPSYPYPKSVTVGLQFSSKAILIAFTISVCVAITPIFLANVRLPGITVISGGNSAVISAACHYPSKKLKTLSRATSKLSLVPSEYDSMSTRLIGDAEVEELEDVARGKVKWGRLSTGKSDDSQVGHLGFGTEEIDVDRPIEGEHYS</sequence>
<dbReference type="EMBL" id="CAJSTJ010000165">
    <property type="protein sequence ID" value="CAG7564334.1"/>
    <property type="molecule type" value="Genomic_DNA"/>
</dbReference>
<accession>A0A8J2J668</accession>
<keyword evidence="1" id="KW-0472">Membrane</keyword>
<keyword evidence="1" id="KW-0812">Transmembrane</keyword>
<reference evidence="2" key="1">
    <citation type="submission" date="2021-05" db="EMBL/GenBank/DDBJ databases">
        <authorList>
            <person name="Khan N."/>
        </authorList>
    </citation>
    <scope>NUCLEOTIDE SEQUENCE</scope>
</reference>
<feature type="transmembrane region" description="Helical" evidence="1">
    <location>
        <begin position="146"/>
        <end position="167"/>
    </location>
</feature>
<evidence type="ECO:0000256" key="1">
    <source>
        <dbReference type="SAM" id="Phobius"/>
    </source>
</evidence>
<comment type="caution">
    <text evidence="2">The sequence shown here is derived from an EMBL/GenBank/DDBJ whole genome shotgun (WGS) entry which is preliminary data.</text>
</comment>
<dbReference type="PANTHER" id="PTHR35395:SF1">
    <property type="entry name" value="DUF6536 DOMAIN-CONTAINING PROTEIN"/>
    <property type="match status" value="1"/>
</dbReference>
<feature type="transmembrane region" description="Helical" evidence="1">
    <location>
        <begin position="95"/>
        <end position="114"/>
    </location>
</feature>
<gene>
    <name evidence="2" type="ORF">FEQUK3_LOCUS10081</name>
</gene>
<evidence type="ECO:0000313" key="3">
    <source>
        <dbReference type="Proteomes" id="UP000693738"/>
    </source>
</evidence>
<evidence type="ECO:0000313" key="2">
    <source>
        <dbReference type="EMBL" id="CAG7564334.1"/>
    </source>
</evidence>
<dbReference type="Proteomes" id="UP000693738">
    <property type="component" value="Unassembled WGS sequence"/>
</dbReference>
<protein>
    <submittedName>
        <fullName evidence="2">Uncharacterized protein</fullName>
    </submittedName>
</protein>
<proteinExistence type="predicted"/>
<organism evidence="2 3">
    <name type="scientific">Fusarium equiseti</name>
    <name type="common">Fusarium scirpi</name>
    <dbReference type="NCBI Taxonomy" id="61235"/>
    <lineage>
        <taxon>Eukaryota</taxon>
        <taxon>Fungi</taxon>
        <taxon>Dikarya</taxon>
        <taxon>Ascomycota</taxon>
        <taxon>Pezizomycotina</taxon>
        <taxon>Sordariomycetes</taxon>
        <taxon>Hypocreomycetidae</taxon>
        <taxon>Hypocreales</taxon>
        <taxon>Nectriaceae</taxon>
        <taxon>Fusarium</taxon>
        <taxon>Fusarium incarnatum-equiseti species complex</taxon>
    </lineage>
</organism>
<name>A0A8J2J668_FUSEQ</name>